<feature type="non-terminal residue" evidence="1">
    <location>
        <position position="48"/>
    </location>
</feature>
<sequence>MSNKNKVIPKKGNKTSTEMLIDPLITGGYRRVRRKSALDDEFEAEEDM</sequence>
<name>X1KNE7_9ZZZZ</name>
<dbReference type="EMBL" id="BARU01042316">
    <property type="protein sequence ID" value="GAH83533.1"/>
    <property type="molecule type" value="Genomic_DNA"/>
</dbReference>
<dbReference type="AlphaFoldDB" id="X1KNE7"/>
<accession>X1KNE7</accession>
<gene>
    <name evidence="1" type="ORF">S03H2_65045</name>
</gene>
<protein>
    <submittedName>
        <fullName evidence="1">Uncharacterized protein</fullName>
    </submittedName>
</protein>
<evidence type="ECO:0000313" key="1">
    <source>
        <dbReference type="EMBL" id="GAH83533.1"/>
    </source>
</evidence>
<proteinExistence type="predicted"/>
<organism evidence="1">
    <name type="scientific">marine sediment metagenome</name>
    <dbReference type="NCBI Taxonomy" id="412755"/>
    <lineage>
        <taxon>unclassified sequences</taxon>
        <taxon>metagenomes</taxon>
        <taxon>ecological metagenomes</taxon>
    </lineage>
</organism>
<comment type="caution">
    <text evidence="1">The sequence shown here is derived from an EMBL/GenBank/DDBJ whole genome shotgun (WGS) entry which is preliminary data.</text>
</comment>
<reference evidence="1" key="1">
    <citation type="journal article" date="2014" name="Front. Microbiol.">
        <title>High frequency of phylogenetically diverse reductive dehalogenase-homologous genes in deep subseafloor sedimentary metagenomes.</title>
        <authorList>
            <person name="Kawai M."/>
            <person name="Futagami T."/>
            <person name="Toyoda A."/>
            <person name="Takaki Y."/>
            <person name="Nishi S."/>
            <person name="Hori S."/>
            <person name="Arai W."/>
            <person name="Tsubouchi T."/>
            <person name="Morono Y."/>
            <person name="Uchiyama I."/>
            <person name="Ito T."/>
            <person name="Fujiyama A."/>
            <person name="Inagaki F."/>
            <person name="Takami H."/>
        </authorList>
    </citation>
    <scope>NUCLEOTIDE SEQUENCE</scope>
    <source>
        <strain evidence="1">Expedition CK06-06</strain>
    </source>
</reference>